<dbReference type="STRING" id="861266.ARTSIC4J27_1416"/>
<name>A0A024H163_9MICC</name>
<dbReference type="EMBL" id="CAQI01000036">
    <property type="protein sequence ID" value="CCQ45474.1"/>
    <property type="molecule type" value="Genomic_DNA"/>
</dbReference>
<evidence type="ECO:0000313" key="2">
    <source>
        <dbReference type="Proteomes" id="UP000035722"/>
    </source>
</evidence>
<dbReference type="PANTHER" id="PTHR34472">
    <property type="entry name" value="SULFUR CARRIER PROTEIN THIS"/>
    <property type="match status" value="1"/>
</dbReference>
<organism evidence="1 2">
    <name type="scientific">Pseudarthrobacter siccitolerans</name>
    <dbReference type="NCBI Taxonomy" id="861266"/>
    <lineage>
        <taxon>Bacteria</taxon>
        <taxon>Bacillati</taxon>
        <taxon>Actinomycetota</taxon>
        <taxon>Actinomycetes</taxon>
        <taxon>Micrococcales</taxon>
        <taxon>Micrococcaceae</taxon>
        <taxon>Pseudarthrobacter</taxon>
    </lineage>
</organism>
<dbReference type="InterPro" id="IPR016155">
    <property type="entry name" value="Mopterin_synth/thiamin_S_b"/>
</dbReference>
<dbReference type="InterPro" id="IPR012675">
    <property type="entry name" value="Beta-grasp_dom_sf"/>
</dbReference>
<evidence type="ECO:0000313" key="1">
    <source>
        <dbReference type="EMBL" id="CCQ45474.1"/>
    </source>
</evidence>
<dbReference type="Proteomes" id="UP000035722">
    <property type="component" value="Unassembled WGS sequence"/>
</dbReference>
<dbReference type="OrthoDB" id="163636at2"/>
<dbReference type="SUPFAM" id="SSF54285">
    <property type="entry name" value="MoaD/ThiS"/>
    <property type="match status" value="1"/>
</dbReference>
<dbReference type="RefSeq" id="WP_050054466.1">
    <property type="nucleotide sequence ID" value="NZ_CAQI01000036.1"/>
</dbReference>
<dbReference type="PANTHER" id="PTHR34472:SF1">
    <property type="entry name" value="SULFUR CARRIER PROTEIN THIS"/>
    <property type="match status" value="1"/>
</dbReference>
<comment type="caution">
    <text evidence="1">The sequence shown here is derived from an EMBL/GenBank/DDBJ whole genome shotgun (WGS) entry which is preliminary data.</text>
</comment>
<dbReference type="CDD" id="cd00565">
    <property type="entry name" value="Ubl_ThiS"/>
    <property type="match status" value="1"/>
</dbReference>
<protein>
    <submittedName>
        <fullName evidence="1">Thiamine biosynthesis protein ThiS</fullName>
    </submittedName>
</protein>
<dbReference type="NCBIfam" id="TIGR01683">
    <property type="entry name" value="thiS"/>
    <property type="match status" value="1"/>
</dbReference>
<dbReference type="InterPro" id="IPR003749">
    <property type="entry name" value="ThiS/MoaD-like"/>
</dbReference>
<keyword evidence="2" id="KW-1185">Reference proteome</keyword>
<reference evidence="2" key="1">
    <citation type="journal article" date="2014" name="Genome Announc.">
        <title>Genome Sequence of Arthrobacter siccitolerans 4J27, a Xeroprotectant-Producing Desiccation-Tolerant Microorganism.</title>
        <authorList>
            <person name="Manzanera M."/>
            <person name="Santa-Cruz-Calvo L."/>
            <person name="Vilchez J.I."/>
            <person name="Garcia-Fontana C."/>
            <person name="Silva-Castro G.A."/>
            <person name="Calvo C."/>
            <person name="Gonzalez-Lopez J."/>
        </authorList>
    </citation>
    <scope>NUCLEOTIDE SEQUENCE [LARGE SCALE GENOMIC DNA]</scope>
    <source>
        <strain evidence="2">4J27</strain>
    </source>
</reference>
<accession>A0A024H163</accession>
<dbReference type="Gene3D" id="3.10.20.30">
    <property type="match status" value="1"/>
</dbReference>
<dbReference type="InterPro" id="IPR010035">
    <property type="entry name" value="Thi_S"/>
</dbReference>
<sequence length="78" mass="7888">MNITLNGTPHPVPDGASITLLVSQVTGRPLGADGQATDGQKLGVAVAHNAQVVPRSQWFATALADGDEVELVTAVQGG</sequence>
<dbReference type="AlphaFoldDB" id="A0A024H163"/>
<dbReference type="Pfam" id="PF02597">
    <property type="entry name" value="ThiS"/>
    <property type="match status" value="1"/>
</dbReference>
<proteinExistence type="predicted"/>
<gene>
    <name evidence="1" type="primary">thiS</name>
    <name evidence="1" type="ORF">ARTSIC4J27_1416</name>
</gene>